<evidence type="ECO:0000313" key="2">
    <source>
        <dbReference type="EnsemblPlants" id="OBART01G16040.1"/>
    </source>
</evidence>
<dbReference type="InterPro" id="IPR055290">
    <property type="entry name" value="At3g26010-like"/>
</dbReference>
<protein>
    <recommendedName>
        <fullName evidence="1">F-box domain-containing protein</fullName>
    </recommendedName>
</protein>
<dbReference type="InterPro" id="IPR001810">
    <property type="entry name" value="F-box_dom"/>
</dbReference>
<dbReference type="Gene3D" id="1.20.1280.50">
    <property type="match status" value="1"/>
</dbReference>
<dbReference type="eggNOG" id="ENOG502R3DF">
    <property type="taxonomic scope" value="Eukaryota"/>
</dbReference>
<dbReference type="EnsemblPlants" id="OBART01G16040.1">
    <property type="protein sequence ID" value="OBART01G16040.1"/>
    <property type="gene ID" value="OBART01G16040"/>
</dbReference>
<reference evidence="2" key="2">
    <citation type="submission" date="2015-03" db="UniProtKB">
        <authorList>
            <consortium name="EnsemblPlants"/>
        </authorList>
    </citation>
    <scope>IDENTIFICATION</scope>
</reference>
<accession>A0A0D3ENZ4</accession>
<dbReference type="AlphaFoldDB" id="A0A0D3ENZ4"/>
<organism evidence="2">
    <name type="scientific">Oryza barthii</name>
    <dbReference type="NCBI Taxonomy" id="65489"/>
    <lineage>
        <taxon>Eukaryota</taxon>
        <taxon>Viridiplantae</taxon>
        <taxon>Streptophyta</taxon>
        <taxon>Embryophyta</taxon>
        <taxon>Tracheophyta</taxon>
        <taxon>Spermatophyta</taxon>
        <taxon>Magnoliopsida</taxon>
        <taxon>Liliopsida</taxon>
        <taxon>Poales</taxon>
        <taxon>Poaceae</taxon>
        <taxon>BOP clade</taxon>
        <taxon>Oryzoideae</taxon>
        <taxon>Oryzeae</taxon>
        <taxon>Oryzinae</taxon>
        <taxon>Oryza</taxon>
    </lineage>
</organism>
<dbReference type="InterPro" id="IPR056592">
    <property type="entry name" value="Beta-prop_At3g26010-like"/>
</dbReference>
<feature type="domain" description="F-box" evidence="1">
    <location>
        <begin position="81"/>
        <end position="121"/>
    </location>
</feature>
<dbReference type="PANTHER" id="PTHR35546">
    <property type="entry name" value="F-BOX PROTEIN INTERACTION DOMAIN PROTEIN-RELATED"/>
    <property type="match status" value="1"/>
</dbReference>
<proteinExistence type="predicted"/>
<dbReference type="InterPro" id="IPR036047">
    <property type="entry name" value="F-box-like_dom_sf"/>
</dbReference>
<evidence type="ECO:0000259" key="1">
    <source>
        <dbReference type="SMART" id="SM00256"/>
    </source>
</evidence>
<dbReference type="Proteomes" id="UP000026960">
    <property type="component" value="Chromosome 1"/>
</dbReference>
<evidence type="ECO:0000313" key="3">
    <source>
        <dbReference type="Proteomes" id="UP000026960"/>
    </source>
</evidence>
<dbReference type="Pfam" id="PF24750">
    <property type="entry name" value="b-prop_At3g26010-like"/>
    <property type="match status" value="1"/>
</dbReference>
<dbReference type="Pfam" id="PF00646">
    <property type="entry name" value="F-box"/>
    <property type="match status" value="1"/>
</dbReference>
<name>A0A0D3ENZ4_9ORYZ</name>
<dbReference type="Gramene" id="OBART01G16040.1">
    <property type="protein sequence ID" value="OBART01G16040.1"/>
    <property type="gene ID" value="OBART01G16040"/>
</dbReference>
<sequence length="451" mass="51518">MRRVTVLRYPLPLRRRRGEPRLVPYASSAIPFLSAAGRGEVRWTESVRGAACRQVASAYTAINSTLKGEMNSKKSKCTCTLTDDLVVDILSRLPLKSVCRFKCVCKSWASLFSDQYFCTKLPRRPAGLLYQDSNNSSIQIAKLPSGNSEIGTSLSFMPHHENLKLVDCSNGLILFTHGSKSDSPDSSHFIVCNPATQEWIALPDTCPRVNGSDYIAMLAFNPSSSCHFFVFNFQKRRSPHSGVFVITEVEIFSSEDFTWIADDAFETEIMMISMPHVLLHGVLYLRTVEHSVFAIETPHMYKPWIHRWTFELPGDSCPMNNYIWGCLGESSGILHYMQPNYDGCWLNVWRLESRHQQWSMTHSLSMIDAFGRGTLVHGDPFSVDWSADYGMLSFDLEREIVFLHDRVSSKVLSYSIRTGKLCEMGDLPRNSLYYVPYWRKFPVVEEDQYWL</sequence>
<keyword evidence="3" id="KW-1185">Reference proteome</keyword>
<dbReference type="PaxDb" id="65489-OBART01G16040.1"/>
<reference evidence="2" key="1">
    <citation type="journal article" date="2009" name="Rice">
        <title>De Novo Next Generation Sequencing of Plant Genomes.</title>
        <authorList>
            <person name="Rounsley S."/>
            <person name="Marri P.R."/>
            <person name="Yu Y."/>
            <person name="He R."/>
            <person name="Sisneros N."/>
            <person name="Goicoechea J.L."/>
            <person name="Lee S.J."/>
            <person name="Angelova A."/>
            <person name="Kudrna D."/>
            <person name="Luo M."/>
            <person name="Affourtit J."/>
            <person name="Desany B."/>
            <person name="Knight J."/>
            <person name="Niazi F."/>
            <person name="Egholm M."/>
            <person name="Wing R.A."/>
        </authorList>
    </citation>
    <scope>NUCLEOTIDE SEQUENCE [LARGE SCALE GENOMIC DNA]</scope>
    <source>
        <strain evidence="2">cv. IRGC 105608</strain>
    </source>
</reference>
<dbReference type="PANTHER" id="PTHR35546:SF59">
    <property type="entry name" value="OS01G0379400 PROTEIN"/>
    <property type="match status" value="1"/>
</dbReference>
<dbReference type="HOGENOM" id="CLU_022847_1_1_1"/>
<dbReference type="SUPFAM" id="SSF81383">
    <property type="entry name" value="F-box domain"/>
    <property type="match status" value="1"/>
</dbReference>
<dbReference type="SMART" id="SM00256">
    <property type="entry name" value="FBOX"/>
    <property type="match status" value="1"/>
</dbReference>
<dbReference type="STRING" id="65489.A0A0D3ENZ4"/>
<dbReference type="CDD" id="cd22157">
    <property type="entry name" value="F-box_AtFBW1-like"/>
    <property type="match status" value="1"/>
</dbReference>